<dbReference type="GO" id="GO:0005786">
    <property type="term" value="C:signal recognition particle, endoplasmic reticulum targeting"/>
    <property type="evidence" value="ECO:0007669"/>
    <property type="project" value="UniProtKB-UniRule"/>
</dbReference>
<evidence type="ECO:0000256" key="8">
    <source>
        <dbReference type="SAM" id="MobiDB-lite"/>
    </source>
</evidence>
<dbReference type="AlphaFoldDB" id="A0AAE0NNF8"/>
<evidence type="ECO:0000256" key="3">
    <source>
        <dbReference type="ARBA" id="ARBA00022490"/>
    </source>
</evidence>
<dbReference type="GO" id="GO:0006614">
    <property type="term" value="P:SRP-dependent cotranslational protein targeting to membrane"/>
    <property type="evidence" value="ECO:0007669"/>
    <property type="project" value="UniProtKB-UniRule"/>
</dbReference>
<comment type="subcellular location">
    <subcellularLocation>
        <location evidence="1 7">Cytoplasm</location>
    </subcellularLocation>
</comment>
<keyword evidence="10" id="KW-1185">Reference proteome</keyword>
<evidence type="ECO:0000313" key="10">
    <source>
        <dbReference type="Proteomes" id="UP001285441"/>
    </source>
</evidence>
<name>A0AAE0NNF8_9PEZI</name>
<evidence type="ECO:0000256" key="2">
    <source>
        <dbReference type="ARBA" id="ARBA00010349"/>
    </source>
</evidence>
<accession>A0AAE0NNF8</accession>
<reference evidence="9" key="2">
    <citation type="submission" date="2023-06" db="EMBL/GenBank/DDBJ databases">
        <authorList>
            <consortium name="Lawrence Berkeley National Laboratory"/>
            <person name="Haridas S."/>
            <person name="Hensen N."/>
            <person name="Bonometti L."/>
            <person name="Westerberg I."/>
            <person name="Brannstrom I.O."/>
            <person name="Guillou S."/>
            <person name="Cros-Aarteil S."/>
            <person name="Calhoun S."/>
            <person name="Kuo A."/>
            <person name="Mondo S."/>
            <person name="Pangilinan J."/>
            <person name="Riley R."/>
            <person name="LaButti K."/>
            <person name="Andreopoulos B."/>
            <person name="Lipzen A."/>
            <person name="Chen C."/>
            <person name="Yanf M."/>
            <person name="Daum C."/>
            <person name="Ng V."/>
            <person name="Clum A."/>
            <person name="Steindorff A."/>
            <person name="Ohm R."/>
            <person name="Martin F."/>
            <person name="Silar P."/>
            <person name="Natvig D."/>
            <person name="Lalanne C."/>
            <person name="Gautier V."/>
            <person name="Ament-velasquez S.L."/>
            <person name="Kruys A."/>
            <person name="Hutchinson M.I."/>
            <person name="Powell A.J."/>
            <person name="Barry K."/>
            <person name="Miller A.N."/>
            <person name="Grigoriev I.V."/>
            <person name="Debuchy R."/>
            <person name="Gladieux P."/>
            <person name="Thoren M.H."/>
            <person name="Johannesson H."/>
        </authorList>
    </citation>
    <scope>NUCLEOTIDE SEQUENCE</scope>
    <source>
        <strain evidence="9">CBS 232.78</strain>
    </source>
</reference>
<gene>
    <name evidence="9" type="ORF">B0H63DRAFT_471436</name>
</gene>
<keyword evidence="6 7" id="KW-0687">Ribonucleoprotein</keyword>
<dbReference type="Gene3D" id="3.30.720.10">
    <property type="entry name" value="Signal recognition particle alu RNA binding heterodimer, srp9/1"/>
    <property type="match status" value="1"/>
</dbReference>
<evidence type="ECO:0000256" key="5">
    <source>
        <dbReference type="ARBA" id="ARBA00023135"/>
    </source>
</evidence>
<evidence type="ECO:0000256" key="1">
    <source>
        <dbReference type="ARBA" id="ARBA00004496"/>
    </source>
</evidence>
<dbReference type="EMBL" id="JAULSW010000004">
    <property type="protein sequence ID" value="KAK3384746.1"/>
    <property type="molecule type" value="Genomic_DNA"/>
</dbReference>
<evidence type="ECO:0000256" key="4">
    <source>
        <dbReference type="ARBA" id="ARBA00022884"/>
    </source>
</evidence>
<evidence type="ECO:0000256" key="7">
    <source>
        <dbReference type="RuleBase" id="RU368100"/>
    </source>
</evidence>
<comment type="function">
    <text evidence="7">Component of the signal recognition particle (SRP) complex, a ribonucleoprotein complex that mediates the cotranslational targeting of secretory and membrane proteins to the endoplasmic reticulum (ER).</text>
</comment>
<dbReference type="InterPro" id="IPR003210">
    <property type="entry name" value="Signal_recog_particle_SRP14"/>
</dbReference>
<proteinExistence type="inferred from homology"/>
<keyword evidence="4 7" id="KW-0694">RNA-binding</keyword>
<comment type="caution">
    <text evidence="9">The sequence shown here is derived from an EMBL/GenBank/DDBJ whole genome shotgun (WGS) entry which is preliminary data.</text>
</comment>
<dbReference type="InterPro" id="IPR009018">
    <property type="entry name" value="Signal_recog_particle_SRP9/14"/>
</dbReference>
<evidence type="ECO:0000313" key="9">
    <source>
        <dbReference type="EMBL" id="KAK3384746.1"/>
    </source>
</evidence>
<dbReference type="GO" id="GO:0030942">
    <property type="term" value="F:endoplasmic reticulum signal peptide binding"/>
    <property type="evidence" value="ECO:0007669"/>
    <property type="project" value="UniProtKB-UniRule"/>
</dbReference>
<feature type="region of interest" description="Disordered" evidence="8">
    <location>
        <begin position="112"/>
        <end position="131"/>
    </location>
</feature>
<dbReference type="Pfam" id="PF02290">
    <property type="entry name" value="SRP14"/>
    <property type="match status" value="1"/>
</dbReference>
<evidence type="ECO:0000256" key="6">
    <source>
        <dbReference type="ARBA" id="ARBA00023274"/>
    </source>
</evidence>
<comment type="similarity">
    <text evidence="2 7">Belongs to the SRP14 family.</text>
</comment>
<dbReference type="SUPFAM" id="SSF54762">
    <property type="entry name" value="Signal recognition particle alu RNA binding heterodimer, SRP9/14"/>
    <property type="match status" value="1"/>
</dbReference>
<feature type="compositionally biased region" description="Basic residues" evidence="8">
    <location>
        <begin position="113"/>
        <end position="131"/>
    </location>
</feature>
<reference evidence="9" key="1">
    <citation type="journal article" date="2023" name="Mol. Phylogenet. Evol.">
        <title>Genome-scale phylogeny and comparative genomics of the fungal order Sordariales.</title>
        <authorList>
            <person name="Hensen N."/>
            <person name="Bonometti L."/>
            <person name="Westerberg I."/>
            <person name="Brannstrom I.O."/>
            <person name="Guillou S."/>
            <person name="Cros-Aarteil S."/>
            <person name="Calhoun S."/>
            <person name="Haridas S."/>
            <person name="Kuo A."/>
            <person name="Mondo S."/>
            <person name="Pangilinan J."/>
            <person name="Riley R."/>
            <person name="LaButti K."/>
            <person name="Andreopoulos B."/>
            <person name="Lipzen A."/>
            <person name="Chen C."/>
            <person name="Yan M."/>
            <person name="Daum C."/>
            <person name="Ng V."/>
            <person name="Clum A."/>
            <person name="Steindorff A."/>
            <person name="Ohm R.A."/>
            <person name="Martin F."/>
            <person name="Silar P."/>
            <person name="Natvig D.O."/>
            <person name="Lalanne C."/>
            <person name="Gautier V."/>
            <person name="Ament-Velasquez S.L."/>
            <person name="Kruys A."/>
            <person name="Hutchinson M.I."/>
            <person name="Powell A.J."/>
            <person name="Barry K."/>
            <person name="Miller A.N."/>
            <person name="Grigoriev I.V."/>
            <person name="Debuchy R."/>
            <person name="Gladieux P."/>
            <person name="Hiltunen Thoren M."/>
            <person name="Johannesson H."/>
        </authorList>
    </citation>
    <scope>NUCLEOTIDE SEQUENCE</scope>
    <source>
        <strain evidence="9">CBS 232.78</strain>
    </source>
</reference>
<sequence length="131" mass="14710">MAGSHLSHDEFFIKLAALFMTRKDKDHGKVYLSQKRLSYGQDIPQPTEENPFPDLHIDSTLPVLIRAHNGKSKPKRGEKTKLSTVVNTDDLEAFYGKYAEVCKAGMLALKPRDRTKRKAKSKNKKKGAPAS</sequence>
<dbReference type="Proteomes" id="UP001285441">
    <property type="component" value="Unassembled WGS sequence"/>
</dbReference>
<protein>
    <recommendedName>
        <fullName evidence="7">Signal recognition particle subunit SRP14</fullName>
    </recommendedName>
    <alternativeName>
        <fullName evidence="7">Signal recognition particle 14 kDa protein</fullName>
    </alternativeName>
</protein>
<dbReference type="GO" id="GO:0008312">
    <property type="term" value="F:7S RNA binding"/>
    <property type="evidence" value="ECO:0007669"/>
    <property type="project" value="UniProtKB-UniRule"/>
</dbReference>
<organism evidence="9 10">
    <name type="scientific">Podospora didyma</name>
    <dbReference type="NCBI Taxonomy" id="330526"/>
    <lineage>
        <taxon>Eukaryota</taxon>
        <taxon>Fungi</taxon>
        <taxon>Dikarya</taxon>
        <taxon>Ascomycota</taxon>
        <taxon>Pezizomycotina</taxon>
        <taxon>Sordariomycetes</taxon>
        <taxon>Sordariomycetidae</taxon>
        <taxon>Sordariales</taxon>
        <taxon>Podosporaceae</taxon>
        <taxon>Podospora</taxon>
    </lineage>
</organism>
<keyword evidence="3 7" id="KW-0963">Cytoplasm</keyword>
<dbReference type="PANTHER" id="PTHR12013">
    <property type="entry name" value="SIGNAL RECOGNITION PARTICLE 14 KD PROTEIN"/>
    <property type="match status" value="1"/>
</dbReference>
<comment type="subunit">
    <text evidence="7">Component of a fungal signal recognition particle (SRP) complex that consists of a 7SL RNA molecule (scR1) and at least six protein subunits: SRP72, SRP68, SRP54, SEC65, SRP21 and SRP14.</text>
</comment>
<keyword evidence="5 7" id="KW-0733">Signal recognition particle</keyword>